<dbReference type="RefSeq" id="WP_381837836.1">
    <property type="nucleotide sequence ID" value="NZ_JBHTCF010000019.1"/>
</dbReference>
<keyword evidence="3" id="KW-1185">Reference proteome</keyword>
<reference evidence="3" key="1">
    <citation type="journal article" date="2019" name="Int. J. Syst. Evol. Microbiol.">
        <title>The Global Catalogue of Microorganisms (GCM) 10K type strain sequencing project: providing services to taxonomists for standard genome sequencing and annotation.</title>
        <authorList>
            <consortium name="The Broad Institute Genomics Platform"/>
            <consortium name="The Broad Institute Genome Sequencing Center for Infectious Disease"/>
            <person name="Wu L."/>
            <person name="Ma J."/>
        </authorList>
    </citation>
    <scope>NUCLEOTIDE SEQUENCE [LARGE SCALE GENOMIC DNA]</scope>
    <source>
        <strain evidence="3">SYNS20</strain>
    </source>
</reference>
<evidence type="ECO:0000256" key="1">
    <source>
        <dbReference type="SAM" id="MobiDB-lite"/>
    </source>
</evidence>
<proteinExistence type="predicted"/>
<evidence type="ECO:0000313" key="3">
    <source>
        <dbReference type="Proteomes" id="UP001596523"/>
    </source>
</evidence>
<comment type="caution">
    <text evidence="2">The sequence shown here is derived from an EMBL/GenBank/DDBJ whole genome shotgun (WGS) entry which is preliminary data.</text>
</comment>
<name>A0ABW2JTB8_9ACTN</name>
<evidence type="ECO:0000313" key="2">
    <source>
        <dbReference type="EMBL" id="MFC7309169.1"/>
    </source>
</evidence>
<feature type="region of interest" description="Disordered" evidence="1">
    <location>
        <begin position="1"/>
        <end position="55"/>
    </location>
</feature>
<accession>A0ABW2JTB8</accession>
<gene>
    <name evidence="2" type="ORF">ACFQVC_33800</name>
</gene>
<protein>
    <recommendedName>
        <fullName evidence="4">Small hydrophilic protein</fullName>
    </recommendedName>
</protein>
<dbReference type="EMBL" id="JBHTCF010000019">
    <property type="protein sequence ID" value="MFC7309169.1"/>
    <property type="molecule type" value="Genomic_DNA"/>
</dbReference>
<organism evidence="2 3">
    <name type="scientific">Streptomyces monticola</name>
    <dbReference type="NCBI Taxonomy" id="2666263"/>
    <lineage>
        <taxon>Bacteria</taxon>
        <taxon>Bacillati</taxon>
        <taxon>Actinomycetota</taxon>
        <taxon>Actinomycetes</taxon>
        <taxon>Kitasatosporales</taxon>
        <taxon>Streptomycetaceae</taxon>
        <taxon>Streptomyces</taxon>
    </lineage>
</organism>
<feature type="compositionally biased region" description="Polar residues" evidence="1">
    <location>
        <begin position="26"/>
        <end position="43"/>
    </location>
</feature>
<evidence type="ECO:0008006" key="4">
    <source>
        <dbReference type="Google" id="ProtNLM"/>
    </source>
</evidence>
<dbReference type="Proteomes" id="UP001596523">
    <property type="component" value="Unassembled WGS sequence"/>
</dbReference>
<sequence>MAKNKNRKQGGDQDRGQQQAPERSAEPQQTEVQNEAPSPSNMAERSKRQKKFGHN</sequence>